<keyword evidence="2" id="KW-1185">Reference proteome</keyword>
<comment type="caution">
    <text evidence="1">The sequence shown here is derived from an EMBL/GenBank/DDBJ whole genome shotgun (WGS) entry which is preliminary data.</text>
</comment>
<dbReference type="Proteomes" id="UP000324222">
    <property type="component" value="Unassembled WGS sequence"/>
</dbReference>
<gene>
    <name evidence="1" type="ORF">E2C01_027248</name>
</gene>
<dbReference type="AlphaFoldDB" id="A0A5B7EHP4"/>
<evidence type="ECO:0000313" key="2">
    <source>
        <dbReference type="Proteomes" id="UP000324222"/>
    </source>
</evidence>
<name>A0A5B7EHP4_PORTR</name>
<accession>A0A5B7EHP4</accession>
<reference evidence="1 2" key="1">
    <citation type="submission" date="2019-05" db="EMBL/GenBank/DDBJ databases">
        <title>Another draft genome of Portunus trituberculatus and its Hox gene families provides insights of decapod evolution.</title>
        <authorList>
            <person name="Jeong J.-H."/>
            <person name="Song I."/>
            <person name="Kim S."/>
            <person name="Choi T."/>
            <person name="Kim D."/>
            <person name="Ryu S."/>
            <person name="Kim W."/>
        </authorList>
    </citation>
    <scope>NUCLEOTIDE SEQUENCE [LARGE SCALE GENOMIC DNA]</scope>
    <source>
        <tissue evidence="1">Muscle</tissue>
    </source>
</reference>
<proteinExistence type="predicted"/>
<dbReference type="EMBL" id="VSRR010002933">
    <property type="protein sequence ID" value="MPC33881.1"/>
    <property type="molecule type" value="Genomic_DNA"/>
</dbReference>
<organism evidence="1 2">
    <name type="scientific">Portunus trituberculatus</name>
    <name type="common">Swimming crab</name>
    <name type="synonym">Neptunus trituberculatus</name>
    <dbReference type="NCBI Taxonomy" id="210409"/>
    <lineage>
        <taxon>Eukaryota</taxon>
        <taxon>Metazoa</taxon>
        <taxon>Ecdysozoa</taxon>
        <taxon>Arthropoda</taxon>
        <taxon>Crustacea</taxon>
        <taxon>Multicrustacea</taxon>
        <taxon>Malacostraca</taxon>
        <taxon>Eumalacostraca</taxon>
        <taxon>Eucarida</taxon>
        <taxon>Decapoda</taxon>
        <taxon>Pleocyemata</taxon>
        <taxon>Brachyura</taxon>
        <taxon>Eubrachyura</taxon>
        <taxon>Portunoidea</taxon>
        <taxon>Portunidae</taxon>
        <taxon>Portuninae</taxon>
        <taxon>Portunus</taxon>
    </lineage>
</organism>
<sequence>MGLSDLEINGLKVHQPVPQMMCLADPHDACPVDEDIERTPATDKPNSTAAALLVEGRREGPGSLCLQPRVVQRSETVLASTQKHHTINGTTQ</sequence>
<evidence type="ECO:0000313" key="1">
    <source>
        <dbReference type="EMBL" id="MPC33881.1"/>
    </source>
</evidence>
<protein>
    <submittedName>
        <fullName evidence="1">Uncharacterized protein</fullName>
    </submittedName>
</protein>